<dbReference type="InterPro" id="IPR035940">
    <property type="entry name" value="CAP_sf"/>
</dbReference>
<dbReference type="SUPFAM" id="SSF55797">
    <property type="entry name" value="PR-1-like"/>
    <property type="match status" value="1"/>
</dbReference>
<dbReference type="PANTHER" id="PTHR31157:SF1">
    <property type="entry name" value="SCP DOMAIN-CONTAINING PROTEIN"/>
    <property type="match status" value="1"/>
</dbReference>
<organism evidence="2 3">
    <name type="scientific">Paenibacillus arenosi</name>
    <dbReference type="NCBI Taxonomy" id="2774142"/>
    <lineage>
        <taxon>Bacteria</taxon>
        <taxon>Bacillati</taxon>
        <taxon>Bacillota</taxon>
        <taxon>Bacilli</taxon>
        <taxon>Bacillales</taxon>
        <taxon>Paenibacillaceae</taxon>
        <taxon>Paenibacillus</taxon>
    </lineage>
</organism>
<comment type="caution">
    <text evidence="2">The sequence shown here is derived from an EMBL/GenBank/DDBJ whole genome shotgun (WGS) entry which is preliminary data.</text>
</comment>
<dbReference type="Proteomes" id="UP000634529">
    <property type="component" value="Unassembled WGS sequence"/>
</dbReference>
<protein>
    <submittedName>
        <fullName evidence="2">Transporter</fullName>
    </submittedName>
</protein>
<dbReference type="Gene3D" id="3.40.33.10">
    <property type="entry name" value="CAP"/>
    <property type="match status" value="1"/>
</dbReference>
<sequence length="156" mass="17800">MLYAKGLLIKKRVRAKQSFADEVFRLVNQERTSRGLNPLVMLEYRVSDMVYTDYLGHIATIKAADMRDNNYFSHDSPTFGSPGEMLTRFGVDWRAYGENIAAGYPTPEAVMVGWMNSPDHRANILSSNFTYLGVGYVPGNSTSRYAHYWVQLFVRL</sequence>
<evidence type="ECO:0000259" key="1">
    <source>
        <dbReference type="Pfam" id="PF00188"/>
    </source>
</evidence>
<dbReference type="InterPro" id="IPR014044">
    <property type="entry name" value="CAP_dom"/>
</dbReference>
<evidence type="ECO:0000313" key="2">
    <source>
        <dbReference type="EMBL" id="MBD8497298.1"/>
    </source>
</evidence>
<dbReference type="EMBL" id="JACYTN010000002">
    <property type="protein sequence ID" value="MBD8497298.1"/>
    <property type="molecule type" value="Genomic_DNA"/>
</dbReference>
<name>A0ABR9AT57_9BACL</name>
<dbReference type="Pfam" id="PF00188">
    <property type="entry name" value="CAP"/>
    <property type="match status" value="1"/>
</dbReference>
<evidence type="ECO:0000313" key="3">
    <source>
        <dbReference type="Proteomes" id="UP000634529"/>
    </source>
</evidence>
<reference evidence="2 3" key="1">
    <citation type="submission" date="2020-09" db="EMBL/GenBank/DDBJ databases">
        <title>Paenibacillus sp. CAU 1523 isolated from sand of Haeundae Beach.</title>
        <authorList>
            <person name="Kim W."/>
        </authorList>
    </citation>
    <scope>NUCLEOTIDE SEQUENCE [LARGE SCALE GENOMIC DNA]</scope>
    <source>
        <strain evidence="2 3">CAU 1523</strain>
    </source>
</reference>
<proteinExistence type="predicted"/>
<accession>A0ABR9AT57</accession>
<keyword evidence="3" id="KW-1185">Reference proteome</keyword>
<dbReference type="CDD" id="cd05379">
    <property type="entry name" value="CAP_bacterial"/>
    <property type="match status" value="1"/>
</dbReference>
<gene>
    <name evidence="2" type="ORF">IFO66_03190</name>
</gene>
<dbReference type="PANTHER" id="PTHR31157">
    <property type="entry name" value="SCP DOMAIN-CONTAINING PROTEIN"/>
    <property type="match status" value="1"/>
</dbReference>
<feature type="domain" description="SCP" evidence="1">
    <location>
        <begin position="25"/>
        <end position="153"/>
    </location>
</feature>